<reference evidence="1" key="1">
    <citation type="submission" date="2012-02" db="EMBL/GenBank/DDBJ databases">
        <title>Whole genome shotgun sequence of Gordonia otitidis NBRC 100426.</title>
        <authorList>
            <person name="Yoshida I."/>
            <person name="Hosoyama A."/>
            <person name="Tsuchikane K."/>
            <person name="Katsumata H."/>
            <person name="Yamazaki S."/>
            <person name="Fujita N."/>
        </authorList>
    </citation>
    <scope>NUCLEOTIDE SEQUENCE [LARGE SCALE GENOMIC DNA]</scope>
    <source>
        <strain evidence="1">NBRC 100426</strain>
    </source>
</reference>
<organism evidence="1 2">
    <name type="scientific">Gordonia otitidis (strain DSM 44809 / CCUG 52243 / JCM 12355 / NBRC 100426 / IFM 10032)</name>
    <dbReference type="NCBI Taxonomy" id="1108044"/>
    <lineage>
        <taxon>Bacteria</taxon>
        <taxon>Bacillati</taxon>
        <taxon>Actinomycetota</taxon>
        <taxon>Actinomycetes</taxon>
        <taxon>Mycobacteriales</taxon>
        <taxon>Gordoniaceae</taxon>
        <taxon>Gordonia</taxon>
    </lineage>
</organism>
<dbReference type="Proteomes" id="UP000005038">
    <property type="component" value="Unassembled WGS sequence"/>
</dbReference>
<evidence type="ECO:0000313" key="2">
    <source>
        <dbReference type="Proteomes" id="UP000005038"/>
    </source>
</evidence>
<comment type="caution">
    <text evidence="1">The sequence shown here is derived from an EMBL/GenBank/DDBJ whole genome shotgun (WGS) entry which is preliminary data.</text>
</comment>
<keyword evidence="2" id="KW-1185">Reference proteome</keyword>
<name>H5TRS7_GORO1</name>
<sequence length="104" mass="11630">MTEQAKTAQLMEISVRTAVADWVEASMWMLSEPHMEDGTHVEFVASLTSGRLRDLVAATRDGDLIYTQDGELLMLAMTGIDAHGNQESYSVDEQFERIGYTTTR</sequence>
<proteinExistence type="predicted"/>
<dbReference type="EMBL" id="BAFB01000202">
    <property type="protein sequence ID" value="GAB36185.1"/>
    <property type="molecule type" value="Genomic_DNA"/>
</dbReference>
<accession>H5TRS7</accession>
<dbReference type="AlphaFoldDB" id="H5TRS7"/>
<evidence type="ECO:0000313" key="1">
    <source>
        <dbReference type="EMBL" id="GAB36185.1"/>
    </source>
</evidence>
<protein>
    <submittedName>
        <fullName evidence="1">Uncharacterized protein</fullName>
    </submittedName>
</protein>
<gene>
    <name evidence="1" type="ORF">GOOTI_202_00410</name>
</gene>
<dbReference type="RefSeq" id="WP_007240369.1">
    <property type="nucleotide sequence ID" value="NZ_BAFB01000202.1"/>
</dbReference>